<evidence type="ECO:0000313" key="4">
    <source>
        <dbReference type="Proteomes" id="UP001241747"/>
    </source>
</evidence>
<organism evidence="3 4">
    <name type="scientific">Xanthobacter agilis</name>
    <dbReference type="NCBI Taxonomy" id="47492"/>
    <lineage>
        <taxon>Bacteria</taxon>
        <taxon>Pseudomonadati</taxon>
        <taxon>Pseudomonadota</taxon>
        <taxon>Alphaproteobacteria</taxon>
        <taxon>Hyphomicrobiales</taxon>
        <taxon>Xanthobacteraceae</taxon>
        <taxon>Xanthobacter</taxon>
    </lineage>
</organism>
<dbReference type="InterPro" id="IPR024459">
    <property type="entry name" value="Acb1-like_N"/>
</dbReference>
<feature type="compositionally biased region" description="Basic and acidic residues" evidence="1">
    <location>
        <begin position="1193"/>
        <end position="1212"/>
    </location>
</feature>
<proteinExistence type="predicted"/>
<feature type="region of interest" description="Disordered" evidence="1">
    <location>
        <begin position="547"/>
        <end position="628"/>
    </location>
</feature>
<feature type="compositionally biased region" description="Pro residues" evidence="1">
    <location>
        <begin position="549"/>
        <end position="562"/>
    </location>
</feature>
<feature type="region of interest" description="Disordered" evidence="1">
    <location>
        <begin position="770"/>
        <end position="792"/>
    </location>
</feature>
<dbReference type="Gene3D" id="3.40.50.2020">
    <property type="match status" value="1"/>
</dbReference>
<dbReference type="Pfam" id="PF06381">
    <property type="entry name" value="Phage_portal_3"/>
    <property type="match status" value="1"/>
</dbReference>
<dbReference type="SUPFAM" id="SSF53271">
    <property type="entry name" value="PRTase-like"/>
    <property type="match status" value="1"/>
</dbReference>
<feature type="compositionally biased region" description="Basic and acidic residues" evidence="1">
    <location>
        <begin position="582"/>
        <end position="592"/>
    </location>
</feature>
<evidence type="ECO:0000259" key="2">
    <source>
        <dbReference type="Pfam" id="PF06381"/>
    </source>
</evidence>
<gene>
    <name evidence="3" type="ORF">QOZ94_004222</name>
</gene>
<keyword evidence="4" id="KW-1185">Reference proteome</keyword>
<feature type="region of interest" description="Disordered" evidence="1">
    <location>
        <begin position="1"/>
        <end position="24"/>
    </location>
</feature>
<dbReference type="Proteomes" id="UP001241747">
    <property type="component" value="Unassembled WGS sequence"/>
</dbReference>
<dbReference type="InterPro" id="IPR000836">
    <property type="entry name" value="PRTase_dom"/>
</dbReference>
<dbReference type="CDD" id="cd06223">
    <property type="entry name" value="PRTases_typeI"/>
    <property type="match status" value="1"/>
</dbReference>
<feature type="region of interest" description="Disordered" evidence="1">
    <location>
        <begin position="916"/>
        <end position="972"/>
    </location>
</feature>
<reference evidence="3 4" key="1">
    <citation type="submission" date="2023-07" db="EMBL/GenBank/DDBJ databases">
        <title>Genomic Encyclopedia of Type Strains, Phase IV (KMG-IV): sequencing the most valuable type-strain genomes for metagenomic binning, comparative biology and taxonomic classification.</title>
        <authorList>
            <person name="Goeker M."/>
        </authorList>
    </citation>
    <scope>NUCLEOTIDE SEQUENCE [LARGE SCALE GENOMIC DNA]</scope>
    <source>
        <strain evidence="3 4">DSM 3770</strain>
    </source>
</reference>
<comment type="caution">
    <text evidence="3">The sequence shown here is derived from an EMBL/GenBank/DDBJ whole genome shotgun (WGS) entry which is preliminary data.</text>
</comment>
<feature type="region of interest" description="Disordered" evidence="1">
    <location>
        <begin position="1193"/>
        <end position="1223"/>
    </location>
</feature>
<feature type="compositionally biased region" description="Gly residues" evidence="1">
    <location>
        <begin position="1213"/>
        <end position="1223"/>
    </location>
</feature>
<dbReference type="EMBL" id="JAUSVY010000018">
    <property type="protein sequence ID" value="MDQ0507398.1"/>
    <property type="molecule type" value="Genomic_DNA"/>
</dbReference>
<dbReference type="InterPro" id="IPR029057">
    <property type="entry name" value="PRTase-like"/>
</dbReference>
<feature type="compositionally biased region" description="Gly residues" evidence="1">
    <location>
        <begin position="944"/>
        <end position="953"/>
    </location>
</feature>
<evidence type="ECO:0000256" key="1">
    <source>
        <dbReference type="SAM" id="MobiDB-lite"/>
    </source>
</evidence>
<evidence type="ECO:0000313" key="3">
    <source>
        <dbReference type="EMBL" id="MDQ0507398.1"/>
    </source>
</evidence>
<dbReference type="RefSeq" id="WP_237345784.1">
    <property type="nucleotide sequence ID" value="NZ_JABWGX010000013.1"/>
</dbReference>
<protein>
    <submittedName>
        <fullName evidence="3">Phage-related protein (TIGR01555 family)</fullName>
    </submittedName>
</protein>
<sequence length="1223" mass="133100">MTEAQEKRRERNRRYYENQKAKKEAGRSVRIGDVALARSRQKPARIVTDIFAPYAPPASVGKGMALDSSYQDTLGWASGGLTQDTGSTGFLGYPVLSELAQRPEYRRISEILAMEMTRGWVRLKADGDEDKSDKIKSLEEAMGRLHVRDVFREAVEQDGFFGRGHIYLDFGVTDDREELRQSVGDGWNDISRLKVSKGSLRRLRAVEAVWCYPNDYNSFDPLRPDWFKPTTWMVQGKEVHSSRLLTIIGREVPDLLKPAYSFGGLSLSQMAKPYVDNWLRTRQSVADLISSFSVFVLKTNLSDKLSMDPNGDALFARADFFNNMRDNRGLMLTDKELEDFANVSTSLSTLDALQAQTQEHMASVSGIPLVKLLGIQPAGLNASSEGELECFYTWINALQESMLSEPLRTVLGFIQLSLFGEVDPAITFSWEPLKQVTEKEAAEIRKINAETGQVLIAGKVISPEEERQRIASDDDSIYDSIDVAAAPADRLTPVEKATVAVGLTGAIVQAESSGLVDTPLAMEELRKLSQATGVWTSITEMDVVEAKLAPPPPEPDFAPPTPGGEKQTRPPFEGGQDEGFSEEDHPRDDDGRFSGGAGGASHGDNDEDDVDGAPPPPSTLSPSERAASVAAALGDHADPYSALQNAIGDDLSDVLSDQERDLHRAALFEARNAPLEEKVARGATMVLDDYAPIDLSDRDVEKLDRFVGARFTQDDMRDVIGTPLASVAERHADELKALAPAFRDRLGGWGEGYTGKTSPWDQDDWASDQWAKHEDDEDYAGPTPEEAEAARRKVEDQWFAKTFGDDLSLGLKEAMARLVRPYEVPPEAFLADLRQMVSGLSGADAKSRMGAPFFDTLAGMRSVTRADLERVRDEGGEESNLARYARLVTSSPAEAARVAPKLTERLSAYLERARKEGASRPFDGGMDAEWEESDHPRDDAGKFAAGGSGGGGKVKTQAETSAANPRTDGVPREAGEVVSSFTSDAEMKAHPAYAAAKAGDPDAAVEIVRDLMKPEVIAKAGKRFGPDAVYAPVLAVEATGRNKIPVMMAARLAEETGAQADALVVQSVRAFHTGAKAMDRMISRPLFEGEVKAGAQYVIVDDVTVMGATVAEMAHHIRAGGGEVAGVVALVNAGRSGKMAAEPHRIREIERRFGDVVRKELHIEPRALTADEAQFLLNFRDAGALRDRIASARDERSARLRSKDVRGAEGEGSRQGGLTGKGA</sequence>
<feature type="domain" description="Anti-CBASS protein Acb1-like N-terminal" evidence="2">
    <location>
        <begin position="95"/>
        <end position="451"/>
    </location>
</feature>
<accession>A0ABU0LJT7</accession>
<name>A0ABU0LJT7_XANAG</name>